<evidence type="ECO:0000256" key="1">
    <source>
        <dbReference type="ARBA" id="ARBA00004370"/>
    </source>
</evidence>
<protein>
    <submittedName>
        <fullName evidence="9">Cell division protein FtsQ</fullName>
    </submittedName>
</protein>
<evidence type="ECO:0000313" key="9">
    <source>
        <dbReference type="EMBL" id="KGQ21316.2"/>
    </source>
</evidence>
<dbReference type="PANTHER" id="PTHR35851:SF1">
    <property type="entry name" value="CELL DIVISION PROTEIN FTSQ"/>
    <property type="match status" value="1"/>
</dbReference>
<organism evidence="9 10">
    <name type="scientific">Thermus filiformis</name>
    <dbReference type="NCBI Taxonomy" id="276"/>
    <lineage>
        <taxon>Bacteria</taxon>
        <taxon>Thermotogati</taxon>
        <taxon>Deinococcota</taxon>
        <taxon>Deinococci</taxon>
        <taxon>Thermales</taxon>
        <taxon>Thermaceae</taxon>
        <taxon>Thermus</taxon>
    </lineage>
</organism>
<keyword evidence="3 9" id="KW-0132">Cell division</keyword>
<keyword evidence="6" id="KW-0472">Membrane</keyword>
<evidence type="ECO:0000256" key="4">
    <source>
        <dbReference type="ARBA" id="ARBA00022692"/>
    </source>
</evidence>
<comment type="subcellular location">
    <subcellularLocation>
        <location evidence="1">Membrane</location>
    </subcellularLocation>
</comment>
<comment type="caution">
    <text evidence="9">The sequence shown here is derived from an EMBL/GenBank/DDBJ whole genome shotgun (WGS) entry which is preliminary data.</text>
</comment>
<keyword evidence="5" id="KW-1133">Transmembrane helix</keyword>
<name>A0A0A2WMB0_THEFI</name>
<feature type="domain" description="POTRA" evidence="8">
    <location>
        <begin position="23"/>
        <end position="90"/>
    </location>
</feature>
<dbReference type="PANTHER" id="PTHR35851">
    <property type="entry name" value="CELL DIVISION PROTEIN FTSQ"/>
    <property type="match status" value="1"/>
</dbReference>
<evidence type="ECO:0000259" key="8">
    <source>
        <dbReference type="PROSITE" id="PS51779"/>
    </source>
</evidence>
<dbReference type="InterPro" id="IPR013685">
    <property type="entry name" value="POTRA_FtsQ_type"/>
</dbReference>
<keyword evidence="4" id="KW-0812">Transmembrane</keyword>
<evidence type="ECO:0000256" key="6">
    <source>
        <dbReference type="ARBA" id="ARBA00023136"/>
    </source>
</evidence>
<gene>
    <name evidence="9" type="ORF">THFILI_08415</name>
</gene>
<dbReference type="InterPro" id="IPR026579">
    <property type="entry name" value="FtsQ"/>
</dbReference>
<dbReference type="Proteomes" id="UP000030364">
    <property type="component" value="Unassembled WGS sequence"/>
</dbReference>
<dbReference type="GO" id="GO:0016020">
    <property type="term" value="C:membrane"/>
    <property type="evidence" value="ECO:0007669"/>
    <property type="project" value="UniProtKB-SubCell"/>
</dbReference>
<dbReference type="Pfam" id="PF08478">
    <property type="entry name" value="POTRA_1"/>
    <property type="match status" value="1"/>
</dbReference>
<reference evidence="9 10" key="1">
    <citation type="journal article" date="2015" name="Genome Announc.">
        <title>Draft Genome Sequence of the Thermophile Thermus filiformis ATCC 43280, Producer of Carotenoid-(Di)glucoside-Branched Fatty Acid (Di)esters and Source of Hyperthermostable Enzymes of Biotechnological Interest.</title>
        <authorList>
            <person name="Mandelli F."/>
            <person name="Oliveira Ramires B."/>
            <person name="Couger M.B."/>
            <person name="Paixao D.A."/>
            <person name="Camilo C.M."/>
            <person name="Polikarpov I."/>
            <person name="Prade R."/>
            <person name="Riano-Pachon D.M."/>
            <person name="Squina F.M."/>
        </authorList>
    </citation>
    <scope>NUCLEOTIDE SEQUENCE [LARGE SCALE GENOMIC DNA]</scope>
    <source>
        <strain evidence="9 10">ATCC 43280</strain>
    </source>
</reference>
<keyword evidence="10" id="KW-1185">Reference proteome</keyword>
<accession>A0A0A2WMB0</accession>
<dbReference type="OrthoDB" id="31612at2"/>
<keyword evidence="7" id="KW-0131">Cell cycle</keyword>
<dbReference type="InterPro" id="IPR034746">
    <property type="entry name" value="POTRA"/>
</dbReference>
<dbReference type="EMBL" id="JPSL02000039">
    <property type="protein sequence ID" value="KGQ21316.2"/>
    <property type="molecule type" value="Genomic_DNA"/>
</dbReference>
<evidence type="ECO:0000256" key="2">
    <source>
        <dbReference type="ARBA" id="ARBA00022475"/>
    </source>
</evidence>
<sequence length="190" mass="20787">MGVRLVLFALLLATLYVGSLVLLPVEKIQVVGTHRLSPEEVVRTLGLAEGEAWLWVFPSRAQALLANPWVKEARLEKPRPKEVLIRVVERTPIARLANGDGLSKDGVLLPGGGEGPLVEGKGPLPVRAVIALVEAFPQARRVLYTPAGFWVEGEGWRIFAPEAALLIKWAKVNAPKGTVWIYEWGVSYSP</sequence>
<evidence type="ECO:0000313" key="10">
    <source>
        <dbReference type="Proteomes" id="UP000030364"/>
    </source>
</evidence>
<keyword evidence="2" id="KW-1003">Cell membrane</keyword>
<dbReference type="AlphaFoldDB" id="A0A0A2WMB0"/>
<dbReference type="STRING" id="276.THFILI_08415"/>
<dbReference type="Gene3D" id="3.10.20.310">
    <property type="entry name" value="membrane protein fhac"/>
    <property type="match status" value="1"/>
</dbReference>
<proteinExistence type="predicted"/>
<evidence type="ECO:0000256" key="5">
    <source>
        <dbReference type="ARBA" id="ARBA00022989"/>
    </source>
</evidence>
<evidence type="ECO:0000256" key="7">
    <source>
        <dbReference type="ARBA" id="ARBA00023306"/>
    </source>
</evidence>
<evidence type="ECO:0000256" key="3">
    <source>
        <dbReference type="ARBA" id="ARBA00022618"/>
    </source>
</evidence>
<dbReference type="PROSITE" id="PS51779">
    <property type="entry name" value="POTRA"/>
    <property type="match status" value="1"/>
</dbReference>
<dbReference type="GO" id="GO:0090529">
    <property type="term" value="P:cell septum assembly"/>
    <property type="evidence" value="ECO:0007669"/>
    <property type="project" value="InterPro"/>
</dbReference>